<keyword evidence="1 5" id="KW-0597">Phosphoprotein</keyword>
<dbReference type="GO" id="GO:0006355">
    <property type="term" value="P:regulation of DNA-templated transcription"/>
    <property type="evidence" value="ECO:0007669"/>
    <property type="project" value="InterPro"/>
</dbReference>
<evidence type="ECO:0000313" key="8">
    <source>
        <dbReference type="EMBL" id="MQX54899.1"/>
    </source>
</evidence>
<dbReference type="PANTHER" id="PTHR43214:SF41">
    <property type="entry name" value="NITRATE_NITRITE RESPONSE REGULATOR PROTEIN NARP"/>
    <property type="match status" value="1"/>
</dbReference>
<name>A0A6N7LWR5_9GAMM</name>
<dbReference type="PANTHER" id="PTHR43214">
    <property type="entry name" value="TWO-COMPONENT RESPONSE REGULATOR"/>
    <property type="match status" value="1"/>
</dbReference>
<evidence type="ECO:0000259" key="7">
    <source>
        <dbReference type="PROSITE" id="PS50110"/>
    </source>
</evidence>
<dbReference type="PROSITE" id="PS50043">
    <property type="entry name" value="HTH_LUXR_2"/>
    <property type="match status" value="1"/>
</dbReference>
<dbReference type="SMART" id="SM00421">
    <property type="entry name" value="HTH_LUXR"/>
    <property type="match status" value="1"/>
</dbReference>
<evidence type="ECO:0000313" key="9">
    <source>
        <dbReference type="Proteomes" id="UP000469421"/>
    </source>
</evidence>
<feature type="domain" description="HTH luxR-type" evidence="6">
    <location>
        <begin position="142"/>
        <end position="207"/>
    </location>
</feature>
<organism evidence="8 9">
    <name type="scientific">Alcanivorax sediminis</name>
    <dbReference type="NCBI Taxonomy" id="2663008"/>
    <lineage>
        <taxon>Bacteria</taxon>
        <taxon>Pseudomonadati</taxon>
        <taxon>Pseudomonadota</taxon>
        <taxon>Gammaproteobacteria</taxon>
        <taxon>Oceanospirillales</taxon>
        <taxon>Alcanivoracaceae</taxon>
        <taxon>Alcanivorax</taxon>
    </lineage>
</organism>
<dbReference type="SMART" id="SM00448">
    <property type="entry name" value="REC"/>
    <property type="match status" value="1"/>
</dbReference>
<keyword evidence="4" id="KW-0804">Transcription</keyword>
<dbReference type="CDD" id="cd17535">
    <property type="entry name" value="REC_NarL-like"/>
    <property type="match status" value="1"/>
</dbReference>
<evidence type="ECO:0000256" key="1">
    <source>
        <dbReference type="ARBA" id="ARBA00022553"/>
    </source>
</evidence>
<dbReference type="Pfam" id="PF00072">
    <property type="entry name" value="Response_reg"/>
    <property type="match status" value="1"/>
</dbReference>
<dbReference type="SUPFAM" id="SSF52172">
    <property type="entry name" value="CheY-like"/>
    <property type="match status" value="1"/>
</dbReference>
<dbReference type="EMBL" id="WIRE01000004">
    <property type="protein sequence ID" value="MQX54899.1"/>
    <property type="molecule type" value="Genomic_DNA"/>
</dbReference>
<evidence type="ECO:0000256" key="2">
    <source>
        <dbReference type="ARBA" id="ARBA00023015"/>
    </source>
</evidence>
<gene>
    <name evidence="8" type="ORF">GFN93_16775</name>
</gene>
<dbReference type="InterPro" id="IPR058245">
    <property type="entry name" value="NreC/VraR/RcsB-like_REC"/>
</dbReference>
<dbReference type="CDD" id="cd06170">
    <property type="entry name" value="LuxR_C_like"/>
    <property type="match status" value="1"/>
</dbReference>
<protein>
    <submittedName>
        <fullName evidence="8">Response regulator</fullName>
    </submittedName>
</protein>
<dbReference type="InterPro" id="IPR001789">
    <property type="entry name" value="Sig_transdc_resp-reg_receiver"/>
</dbReference>
<evidence type="ECO:0000256" key="3">
    <source>
        <dbReference type="ARBA" id="ARBA00023125"/>
    </source>
</evidence>
<keyword evidence="2" id="KW-0805">Transcription regulation</keyword>
<keyword evidence="3" id="KW-0238">DNA-binding</keyword>
<dbReference type="InterPro" id="IPR000792">
    <property type="entry name" value="Tscrpt_reg_LuxR_C"/>
</dbReference>
<dbReference type="GO" id="GO:0000160">
    <property type="term" value="P:phosphorelay signal transduction system"/>
    <property type="evidence" value="ECO:0007669"/>
    <property type="project" value="InterPro"/>
</dbReference>
<comment type="caution">
    <text evidence="8">The sequence shown here is derived from an EMBL/GenBank/DDBJ whole genome shotgun (WGS) entry which is preliminary data.</text>
</comment>
<dbReference type="Pfam" id="PF00196">
    <property type="entry name" value="GerE"/>
    <property type="match status" value="1"/>
</dbReference>
<evidence type="ECO:0000259" key="6">
    <source>
        <dbReference type="PROSITE" id="PS50043"/>
    </source>
</evidence>
<dbReference type="GO" id="GO:0003677">
    <property type="term" value="F:DNA binding"/>
    <property type="evidence" value="ECO:0007669"/>
    <property type="project" value="UniProtKB-KW"/>
</dbReference>
<feature type="domain" description="Response regulatory" evidence="7">
    <location>
        <begin position="2"/>
        <end position="114"/>
    </location>
</feature>
<dbReference type="SUPFAM" id="SSF46894">
    <property type="entry name" value="C-terminal effector domain of the bipartite response regulators"/>
    <property type="match status" value="1"/>
</dbReference>
<keyword evidence="9" id="KW-1185">Reference proteome</keyword>
<dbReference type="PROSITE" id="PS50110">
    <property type="entry name" value="RESPONSE_REGULATORY"/>
    <property type="match status" value="1"/>
</dbReference>
<dbReference type="AlphaFoldDB" id="A0A6N7LWR5"/>
<dbReference type="Proteomes" id="UP000469421">
    <property type="component" value="Unassembled WGS sequence"/>
</dbReference>
<accession>A0A6N7LWR5</accession>
<feature type="modified residue" description="4-aspartylphosphate" evidence="5">
    <location>
        <position position="49"/>
    </location>
</feature>
<proteinExistence type="predicted"/>
<evidence type="ECO:0000256" key="5">
    <source>
        <dbReference type="PROSITE-ProRule" id="PRU00169"/>
    </source>
</evidence>
<dbReference type="RefSeq" id="WP_153502451.1">
    <property type="nucleotide sequence ID" value="NZ_WIRE01000004.1"/>
</dbReference>
<evidence type="ECO:0000256" key="4">
    <source>
        <dbReference type="ARBA" id="ARBA00023163"/>
    </source>
</evidence>
<dbReference type="InterPro" id="IPR011006">
    <property type="entry name" value="CheY-like_superfamily"/>
</dbReference>
<dbReference type="Gene3D" id="3.40.50.2300">
    <property type="match status" value="1"/>
</dbReference>
<dbReference type="InterPro" id="IPR039420">
    <property type="entry name" value="WalR-like"/>
</dbReference>
<dbReference type="InterPro" id="IPR016032">
    <property type="entry name" value="Sig_transdc_resp-reg_C-effctor"/>
</dbReference>
<reference evidence="8 9" key="1">
    <citation type="submission" date="2019-10" db="EMBL/GenBank/DDBJ databases">
        <title>Alcanivorax sp.PA15-N-34 draft genome sequence.</title>
        <authorList>
            <person name="Liao X."/>
            <person name="Shao Z."/>
        </authorList>
    </citation>
    <scope>NUCLEOTIDE SEQUENCE [LARGE SCALE GENOMIC DNA]</scope>
    <source>
        <strain evidence="8 9">PA15-N-34</strain>
    </source>
</reference>
<dbReference type="PRINTS" id="PR00038">
    <property type="entry name" value="HTHLUXR"/>
</dbReference>
<sequence>MKIVHIDDHALFVEGLKAILGHDIHTASNAEEGLLLAEQHPDADLILVDLGLPGMDGQALLKALFARGVVAPVAIMSAAEDNWKIKRCLDEGAMGFIPKALPVQHIKLAIERIMAGHFFLPDDLKTRLDQLPDIEPEEETARIAASHRITRRQLDVLRLMQQGYGNQEIANILFLSEHTVKSHVKALLRNFDAANRVECVRCAERAGLLGQVAH</sequence>